<keyword evidence="4" id="KW-0808">Transferase</keyword>
<dbReference type="SMART" id="SM01296">
    <property type="entry name" value="N2227"/>
    <property type="match status" value="1"/>
</dbReference>
<evidence type="ECO:0000256" key="4">
    <source>
        <dbReference type="ARBA" id="ARBA00022679"/>
    </source>
</evidence>
<evidence type="ECO:0000256" key="6">
    <source>
        <dbReference type="SAM" id="MobiDB-lite"/>
    </source>
</evidence>
<dbReference type="GO" id="GO:0032259">
    <property type="term" value="P:methylation"/>
    <property type="evidence" value="ECO:0007669"/>
    <property type="project" value="UniProtKB-KW"/>
</dbReference>
<dbReference type="PANTHER" id="PTHR12303:SF6">
    <property type="entry name" value="CARNOSINE N-METHYLTRANSFERASE"/>
    <property type="match status" value="1"/>
</dbReference>
<protein>
    <recommendedName>
        <fullName evidence="2">carnosine N-methyltransferase</fullName>
        <ecNumber evidence="2">2.1.1.22</ecNumber>
    </recommendedName>
</protein>
<evidence type="ECO:0000256" key="3">
    <source>
        <dbReference type="ARBA" id="ARBA00022603"/>
    </source>
</evidence>
<feature type="region of interest" description="Disordered" evidence="6">
    <location>
        <begin position="70"/>
        <end position="96"/>
    </location>
</feature>
<evidence type="ECO:0000313" key="8">
    <source>
        <dbReference type="Proteomes" id="UP000009131"/>
    </source>
</evidence>
<dbReference type="OMA" id="KQFAREW"/>
<sequence>MTSSRTRDGWLPFNFGAEMKRFFVWRDEVCMRWTAFCFACDHRVASMRSGLVMSHVGTVEVMPPAAAPPVVPVERAPPSRASRKPEQSARYGMETAEETEQAHVRAVIASLRRYRPEALTSNNKRRSDFYQLSLAHQDLLGQPHKDLIKNIDGCILANARFLALVADTASEGIFISEGAAGSEEQQASHAHSHNREDASKVRSTLKQFAREWSSAGARERRAVYDPMLEALEAHFVHTSEPTRTGLHCLVPGAGLGRLVWETAKRGFSAQGNEFSMLMLLASDYLLNHSDAVEQHTIYPFAHSLSNLPARTTALQPVRLPDVLPSDLPPVDFSMTAGDFVEIYGTAEARGQWNAILTSFFIDTARNVIEYLETIHNLLADDGIWINCGPLLWHFEQTPGETSIEMPLDDLKRIITSIGFDMANERMIETMYTDSADMLMQHRYTAAFWTCTKRRTN</sequence>
<dbReference type="OrthoDB" id="978at2759"/>
<evidence type="ECO:0000313" key="7">
    <source>
        <dbReference type="EMBL" id="GAA96090.1"/>
    </source>
</evidence>
<dbReference type="EC" id="2.1.1.22" evidence="2"/>
<dbReference type="HOGENOM" id="CLU_030612_1_1_1"/>
<dbReference type="Pfam" id="PF07942">
    <property type="entry name" value="CARME"/>
    <property type="match status" value="1"/>
</dbReference>
<dbReference type="STRING" id="764103.G7DZT0"/>
<keyword evidence="5" id="KW-0949">S-adenosyl-L-methionine</keyword>
<comment type="caution">
    <text evidence="7">The sequence shown here is derived from an EMBL/GenBank/DDBJ whole genome shotgun (WGS) entry which is preliminary data.</text>
</comment>
<dbReference type="FunCoup" id="G7DZT0">
    <property type="interactions" value="185"/>
</dbReference>
<dbReference type="EMBL" id="BABT02000074">
    <property type="protein sequence ID" value="GAA96090.1"/>
    <property type="molecule type" value="Genomic_DNA"/>
</dbReference>
<dbReference type="Gene3D" id="3.40.50.150">
    <property type="entry name" value="Vaccinia Virus protein VP39"/>
    <property type="match status" value="1"/>
</dbReference>
<dbReference type="InterPro" id="IPR012901">
    <property type="entry name" value="CARME"/>
</dbReference>
<name>G7DZT0_MIXOS</name>
<accession>G7DZT0</accession>
<organism evidence="7 8">
    <name type="scientific">Mixia osmundae (strain CBS 9802 / IAM 14324 / JCM 22182 / KY 12970)</name>
    <dbReference type="NCBI Taxonomy" id="764103"/>
    <lineage>
        <taxon>Eukaryota</taxon>
        <taxon>Fungi</taxon>
        <taxon>Dikarya</taxon>
        <taxon>Basidiomycota</taxon>
        <taxon>Pucciniomycotina</taxon>
        <taxon>Mixiomycetes</taxon>
        <taxon>Mixiales</taxon>
        <taxon>Mixiaceae</taxon>
        <taxon>Mixia</taxon>
    </lineage>
</organism>
<dbReference type="eggNOG" id="KOG2798">
    <property type="taxonomic scope" value="Eukaryota"/>
</dbReference>
<evidence type="ECO:0000256" key="1">
    <source>
        <dbReference type="ARBA" id="ARBA00010086"/>
    </source>
</evidence>
<dbReference type="AlphaFoldDB" id="G7DZT0"/>
<keyword evidence="3" id="KW-0489">Methyltransferase</keyword>
<reference evidence="7 8" key="2">
    <citation type="journal article" date="2012" name="Open Biol.">
        <title>Characteristics of nucleosomes and linker DNA regions on the genome of the basidiomycete Mixia osmundae revealed by mono- and dinucleosome mapping.</title>
        <authorList>
            <person name="Nishida H."/>
            <person name="Kondo S."/>
            <person name="Matsumoto T."/>
            <person name="Suzuki Y."/>
            <person name="Yoshikawa H."/>
            <person name="Taylor T.D."/>
            <person name="Sugiyama J."/>
        </authorList>
    </citation>
    <scope>NUCLEOTIDE SEQUENCE [LARGE SCALE GENOMIC DNA]</scope>
    <source>
        <strain evidence="8">CBS 9802 / IAM 14324 / JCM 22182 / KY 12970</strain>
    </source>
</reference>
<dbReference type="SUPFAM" id="SSF53335">
    <property type="entry name" value="S-adenosyl-L-methionine-dependent methyltransferases"/>
    <property type="match status" value="1"/>
</dbReference>
<evidence type="ECO:0000256" key="2">
    <source>
        <dbReference type="ARBA" id="ARBA00012003"/>
    </source>
</evidence>
<evidence type="ECO:0000256" key="5">
    <source>
        <dbReference type="ARBA" id="ARBA00022691"/>
    </source>
</evidence>
<dbReference type="RefSeq" id="XP_014567877.1">
    <property type="nucleotide sequence ID" value="XM_014712391.1"/>
</dbReference>
<feature type="region of interest" description="Disordered" evidence="6">
    <location>
        <begin position="180"/>
        <end position="200"/>
    </location>
</feature>
<comment type="similarity">
    <text evidence="1">Belongs to the carnosine N-methyltransferase family.</text>
</comment>
<dbReference type="InParanoid" id="G7DZT0"/>
<dbReference type="PANTHER" id="PTHR12303">
    <property type="entry name" value="CARNOSINE N-METHYLTRANSFERASE"/>
    <property type="match status" value="1"/>
</dbReference>
<dbReference type="Proteomes" id="UP000009131">
    <property type="component" value="Unassembled WGS sequence"/>
</dbReference>
<dbReference type="InterPro" id="IPR029063">
    <property type="entry name" value="SAM-dependent_MTases_sf"/>
</dbReference>
<reference evidence="7 8" key="1">
    <citation type="journal article" date="2011" name="J. Gen. Appl. Microbiol.">
        <title>Draft genome sequencing of the enigmatic basidiomycete Mixia osmundae.</title>
        <authorList>
            <person name="Nishida H."/>
            <person name="Nagatsuka Y."/>
            <person name="Sugiyama J."/>
        </authorList>
    </citation>
    <scope>NUCLEOTIDE SEQUENCE [LARGE SCALE GENOMIC DNA]</scope>
    <source>
        <strain evidence="8">CBS 9802 / IAM 14324 / JCM 22182 / KY 12970</strain>
    </source>
</reference>
<proteinExistence type="inferred from homology"/>
<gene>
    <name evidence="7" type="primary">Mo02751</name>
    <name evidence="7" type="ORF">E5Q_02751</name>
</gene>
<keyword evidence="8" id="KW-1185">Reference proteome</keyword>
<dbReference type="GO" id="GO:0030735">
    <property type="term" value="F:carnosine N-methyltransferase activity"/>
    <property type="evidence" value="ECO:0007669"/>
    <property type="project" value="UniProtKB-EC"/>
</dbReference>